<dbReference type="AlphaFoldDB" id="A0A1V9Y1K5"/>
<feature type="region of interest" description="Disordered" evidence="1">
    <location>
        <begin position="26"/>
        <end position="58"/>
    </location>
</feature>
<sequence length="200" mass="22017">MGLPRCSNSAKLRTAEKAGRGLYRGSRASEIVRGRGTRDSNNSGCCCTGESESGARSHPSRLHPSYVYLNPSYLHPFTFGGGGGSTRRSVCMVREWCADPLPPAHSLAVDRYGGNALSLALHEIVDIERSWEQVKQTKMQTFKNVHAADTLLIDTGNIIKCKQLTKQLFDSLEDEETQIYVIAQLGLWIKSLSENSEQNG</sequence>
<reference evidence="2 3" key="1">
    <citation type="journal article" date="2017" name="Gigascience">
        <title>Draft genome of the honey bee ectoparasitic mite, Tropilaelaps mercedesae, is shaped by the parasitic life history.</title>
        <authorList>
            <person name="Dong X."/>
            <person name="Armstrong S.D."/>
            <person name="Xia D."/>
            <person name="Makepeace B.L."/>
            <person name="Darby A.C."/>
            <person name="Kadowaki T."/>
        </authorList>
    </citation>
    <scope>NUCLEOTIDE SEQUENCE [LARGE SCALE GENOMIC DNA]</scope>
    <source>
        <strain evidence="2">Wuxi-XJTLU</strain>
    </source>
</reference>
<name>A0A1V9Y1K5_9ACAR</name>
<accession>A0A1V9Y1K5</accession>
<dbReference type="InParanoid" id="A0A1V9Y1K5"/>
<keyword evidence="3" id="KW-1185">Reference proteome</keyword>
<evidence type="ECO:0000313" key="2">
    <source>
        <dbReference type="EMBL" id="OQR79573.1"/>
    </source>
</evidence>
<protein>
    <submittedName>
        <fullName evidence="2">Uncharacterized protein</fullName>
    </submittedName>
</protein>
<dbReference type="EMBL" id="MNPL01000949">
    <property type="protein sequence ID" value="OQR79573.1"/>
    <property type="molecule type" value="Genomic_DNA"/>
</dbReference>
<gene>
    <name evidence="2" type="ORF">BIW11_02540</name>
</gene>
<comment type="caution">
    <text evidence="2">The sequence shown here is derived from an EMBL/GenBank/DDBJ whole genome shotgun (WGS) entry which is preliminary data.</text>
</comment>
<evidence type="ECO:0000256" key="1">
    <source>
        <dbReference type="SAM" id="MobiDB-lite"/>
    </source>
</evidence>
<proteinExistence type="predicted"/>
<dbReference type="Proteomes" id="UP000192247">
    <property type="component" value="Unassembled WGS sequence"/>
</dbReference>
<evidence type="ECO:0000313" key="3">
    <source>
        <dbReference type="Proteomes" id="UP000192247"/>
    </source>
</evidence>
<organism evidence="2 3">
    <name type="scientific">Tropilaelaps mercedesae</name>
    <dbReference type="NCBI Taxonomy" id="418985"/>
    <lineage>
        <taxon>Eukaryota</taxon>
        <taxon>Metazoa</taxon>
        <taxon>Ecdysozoa</taxon>
        <taxon>Arthropoda</taxon>
        <taxon>Chelicerata</taxon>
        <taxon>Arachnida</taxon>
        <taxon>Acari</taxon>
        <taxon>Parasitiformes</taxon>
        <taxon>Mesostigmata</taxon>
        <taxon>Gamasina</taxon>
        <taxon>Dermanyssoidea</taxon>
        <taxon>Laelapidae</taxon>
        <taxon>Tropilaelaps</taxon>
    </lineage>
</organism>